<protein>
    <submittedName>
        <fullName evidence="7">Cyclopropane-fatty-acyl-phospholipid synthase</fullName>
        <ecNumber evidence="7">2.1.1.-</ecNumber>
    </submittedName>
</protein>
<name>A0ABT7D8L1_9ACTN</name>
<dbReference type="PANTHER" id="PTHR43667:SF1">
    <property type="entry name" value="CYCLOPROPANE-FATTY-ACYL-PHOSPHOLIPID SYNTHASE"/>
    <property type="match status" value="1"/>
</dbReference>
<keyword evidence="8" id="KW-1185">Reference proteome</keyword>
<evidence type="ECO:0000256" key="6">
    <source>
        <dbReference type="SAM" id="MobiDB-lite"/>
    </source>
</evidence>
<feature type="region of interest" description="Disordered" evidence="6">
    <location>
        <begin position="428"/>
        <end position="450"/>
    </location>
</feature>
<organism evidence="7 8">
    <name type="scientific">Streptomyces pakalii</name>
    <dbReference type="NCBI Taxonomy" id="3036494"/>
    <lineage>
        <taxon>Bacteria</taxon>
        <taxon>Bacillati</taxon>
        <taxon>Actinomycetota</taxon>
        <taxon>Actinomycetes</taxon>
        <taxon>Kitasatosporales</taxon>
        <taxon>Streptomycetaceae</taxon>
        <taxon>Streptomyces</taxon>
    </lineage>
</organism>
<feature type="compositionally biased region" description="Basic and acidic residues" evidence="6">
    <location>
        <begin position="436"/>
        <end position="450"/>
    </location>
</feature>
<evidence type="ECO:0000256" key="2">
    <source>
        <dbReference type="ARBA" id="ARBA00022603"/>
    </source>
</evidence>
<evidence type="ECO:0000256" key="1">
    <source>
        <dbReference type="ARBA" id="ARBA00010815"/>
    </source>
</evidence>
<evidence type="ECO:0000313" key="8">
    <source>
        <dbReference type="Proteomes" id="UP001237194"/>
    </source>
</evidence>
<comment type="caution">
    <text evidence="7">The sequence shown here is derived from an EMBL/GenBank/DDBJ whole genome shotgun (WGS) entry which is preliminary data.</text>
</comment>
<dbReference type="GO" id="GO:0032259">
    <property type="term" value="P:methylation"/>
    <property type="evidence" value="ECO:0007669"/>
    <property type="project" value="UniProtKB-KW"/>
</dbReference>
<evidence type="ECO:0000256" key="5">
    <source>
        <dbReference type="ARBA" id="ARBA00023098"/>
    </source>
</evidence>
<keyword evidence="4" id="KW-0949">S-adenosyl-L-methionine</keyword>
<evidence type="ECO:0000313" key="7">
    <source>
        <dbReference type="EMBL" id="MDJ1642145.1"/>
    </source>
</evidence>
<dbReference type="Proteomes" id="UP001237194">
    <property type="component" value="Unassembled WGS sequence"/>
</dbReference>
<dbReference type="PIRSF" id="PIRSF003085">
    <property type="entry name" value="CMAS"/>
    <property type="match status" value="1"/>
</dbReference>
<evidence type="ECO:0000256" key="4">
    <source>
        <dbReference type="ARBA" id="ARBA00022691"/>
    </source>
</evidence>
<dbReference type="GO" id="GO:0008168">
    <property type="term" value="F:methyltransferase activity"/>
    <property type="evidence" value="ECO:0007669"/>
    <property type="project" value="UniProtKB-KW"/>
</dbReference>
<dbReference type="SUPFAM" id="SSF53335">
    <property type="entry name" value="S-adenosyl-L-methionine-dependent methyltransferases"/>
    <property type="match status" value="1"/>
</dbReference>
<keyword evidence="2 7" id="KW-0489">Methyltransferase</keyword>
<accession>A0ABT7D8L1</accession>
<keyword evidence="3 7" id="KW-0808">Transferase</keyword>
<dbReference type="Pfam" id="PF02353">
    <property type="entry name" value="CMAS"/>
    <property type="match status" value="1"/>
</dbReference>
<dbReference type="Gene3D" id="3.40.50.150">
    <property type="entry name" value="Vaccinia Virus protein VP39"/>
    <property type="match status" value="1"/>
</dbReference>
<dbReference type="EMBL" id="JARWAF010000007">
    <property type="protein sequence ID" value="MDJ1642145.1"/>
    <property type="molecule type" value="Genomic_DNA"/>
</dbReference>
<keyword evidence="5" id="KW-0443">Lipid metabolism</keyword>
<dbReference type="InterPro" id="IPR029063">
    <property type="entry name" value="SAM-dependent_MTases_sf"/>
</dbReference>
<reference evidence="7 8" key="1">
    <citation type="submission" date="2023-04" db="EMBL/GenBank/DDBJ databases">
        <title>A novel species of the genus Streptomyces: Streptomyces pakalii sp. nov. isolated from a Mexican soil jungle.</title>
        <authorList>
            <person name="Chavez-Hernandez M.A."/>
            <person name="Ortiz-Alvarez J."/>
            <person name="Villa-Tanaca L."/>
            <person name="Hernandez-Rodriguez C."/>
        </authorList>
    </citation>
    <scope>NUCLEOTIDE SEQUENCE [LARGE SCALE GENOMIC DNA]</scope>
    <source>
        <strain evidence="7 8">ENCB-J15</strain>
    </source>
</reference>
<comment type="similarity">
    <text evidence="1">Belongs to the CFA/CMAS family.</text>
</comment>
<evidence type="ECO:0000256" key="3">
    <source>
        <dbReference type="ARBA" id="ARBA00022679"/>
    </source>
</evidence>
<gene>
    <name evidence="7" type="ORF">P5W92_17250</name>
</gene>
<dbReference type="RefSeq" id="WP_283895843.1">
    <property type="nucleotide sequence ID" value="NZ_JARWAF010000007.1"/>
</dbReference>
<sequence length="450" mass="49396">MTTSATRPPARRTPTGAAQRVEPLIERFLGGGLPVRVRMWDGSETGPQDAPTVHVRTRRALRRLLWEPGELGLAEAYITGDIDLDADLGDGLRAMRRAVRERGLTAPAPALADRVKAAALALRLGAVGPRPPVPAARAGLRGELHSKARDRAAISHHYDLSNAFYALLLDETMAYSCGYWTSDAPGYGPADAQRDKLELICRKLGLRPGARLLDIGCGWGSLTLYAAEHHGVRVTAVTLAAEQAAYVRQQVESRGLGELVEVLNIDYRDIADRPGTRGAYDAVSTIEMGEHVGDAEYPAFTRILHDVLRPQGRAMVQQMSRGTTAPGGGAFIESYIAPDMHMRPLGDTVALLEGSGLEVRDVESLREHYVWTVEAWRRTLEERWAEFVAMVGEETARVWRLYLVGGALAFEERRMGVDQILSVRPDPLGSAAMPPTRRDWYAPDGPEEKR</sequence>
<dbReference type="InterPro" id="IPR050723">
    <property type="entry name" value="CFA/CMAS"/>
</dbReference>
<dbReference type="EC" id="2.1.1.-" evidence="7"/>
<proteinExistence type="inferred from homology"/>
<dbReference type="PANTHER" id="PTHR43667">
    <property type="entry name" value="CYCLOPROPANE-FATTY-ACYL-PHOSPHOLIPID SYNTHASE"/>
    <property type="match status" value="1"/>
</dbReference>
<dbReference type="InterPro" id="IPR003333">
    <property type="entry name" value="CMAS"/>
</dbReference>
<dbReference type="CDD" id="cd02440">
    <property type="entry name" value="AdoMet_MTases"/>
    <property type="match status" value="1"/>
</dbReference>